<keyword evidence="5" id="KW-1185">Reference proteome</keyword>
<evidence type="ECO:0000256" key="2">
    <source>
        <dbReference type="ARBA" id="ARBA00022840"/>
    </source>
</evidence>
<comment type="caution">
    <text evidence="4">The sequence shown here is derived from an EMBL/GenBank/DDBJ whole genome shotgun (WGS) entry which is preliminary data.</text>
</comment>
<keyword evidence="1" id="KW-0547">Nucleotide-binding</keyword>
<feature type="domain" description="Protein kinase" evidence="3">
    <location>
        <begin position="50"/>
        <end position="347"/>
    </location>
</feature>
<sequence length="349" mass="39331">MKTTKVSSISGKTKSLKAVSSQYLQNGGALLAEFMAATNGKYDIPIRSFSADQLIKATNNFANVFHKARISFLCSGSFEGRKIVVRKFYDFNDFPSDSIYNTFSGSINDLVTTAMMSKHKNVLRISGCCLEFKYPLLVYEDAGTDILRARLLNPCSGRSLTWRHRLNIASDVANAIVYLHSAFDTPIIFRIINLNNVIINENGVAKLFDFSLSIALPPGKLQVEDDIIGVTGYIDPEYRRSRLVTQAADVYSFGVILLTLLTGKGSIQIDEDDDQVHIVQYMNDRLENTQFKDLVDQKIMEDIDGIHQERTLHSFLDLALKCVQYEGKFRPAMIEVAKQLKQIQNFFHL</sequence>
<dbReference type="GO" id="GO:0007166">
    <property type="term" value="P:cell surface receptor signaling pathway"/>
    <property type="evidence" value="ECO:0007669"/>
    <property type="project" value="InterPro"/>
</dbReference>
<dbReference type="GO" id="GO:0004674">
    <property type="term" value="F:protein serine/threonine kinase activity"/>
    <property type="evidence" value="ECO:0007669"/>
    <property type="project" value="TreeGrafter"/>
</dbReference>
<dbReference type="AlphaFoldDB" id="A0AAV3RPB6"/>
<dbReference type="InterPro" id="IPR045274">
    <property type="entry name" value="WAK-like"/>
</dbReference>
<dbReference type="PANTHER" id="PTHR27005">
    <property type="entry name" value="WALL-ASSOCIATED RECEPTOR KINASE-LIKE 21"/>
    <property type="match status" value="1"/>
</dbReference>
<dbReference type="EMBL" id="BAABME010010519">
    <property type="protein sequence ID" value="GAA0179485.1"/>
    <property type="molecule type" value="Genomic_DNA"/>
</dbReference>
<dbReference type="Proteomes" id="UP001454036">
    <property type="component" value="Unassembled WGS sequence"/>
</dbReference>
<proteinExistence type="predicted"/>
<accession>A0AAV3RPB6</accession>
<keyword evidence="4" id="KW-0812">Transmembrane</keyword>
<keyword evidence="2" id="KW-0067">ATP-binding</keyword>
<keyword evidence="4" id="KW-0472">Membrane</keyword>
<dbReference type="Gene3D" id="1.10.510.10">
    <property type="entry name" value="Transferase(Phosphotransferase) domain 1"/>
    <property type="match status" value="1"/>
</dbReference>
<reference evidence="4 5" key="1">
    <citation type="submission" date="2024-01" db="EMBL/GenBank/DDBJ databases">
        <title>The complete chloroplast genome sequence of Lithospermum erythrorhizon: insights into the phylogenetic relationship among Boraginaceae species and the maternal lineages of purple gromwells.</title>
        <authorList>
            <person name="Okada T."/>
            <person name="Watanabe K."/>
        </authorList>
    </citation>
    <scope>NUCLEOTIDE SEQUENCE [LARGE SCALE GENOMIC DNA]</scope>
</reference>
<dbReference type="PANTHER" id="PTHR27005:SF466">
    <property type="entry name" value="NON-FUNCTIONAL PSEUDOKINASE ZED1-LIKE"/>
    <property type="match status" value="1"/>
</dbReference>
<organism evidence="4 5">
    <name type="scientific">Lithospermum erythrorhizon</name>
    <name type="common">Purple gromwell</name>
    <name type="synonym">Lithospermum officinale var. erythrorhizon</name>
    <dbReference type="NCBI Taxonomy" id="34254"/>
    <lineage>
        <taxon>Eukaryota</taxon>
        <taxon>Viridiplantae</taxon>
        <taxon>Streptophyta</taxon>
        <taxon>Embryophyta</taxon>
        <taxon>Tracheophyta</taxon>
        <taxon>Spermatophyta</taxon>
        <taxon>Magnoliopsida</taxon>
        <taxon>eudicotyledons</taxon>
        <taxon>Gunneridae</taxon>
        <taxon>Pentapetalae</taxon>
        <taxon>asterids</taxon>
        <taxon>lamiids</taxon>
        <taxon>Boraginales</taxon>
        <taxon>Boraginaceae</taxon>
        <taxon>Boraginoideae</taxon>
        <taxon>Lithospermeae</taxon>
        <taxon>Lithospermum</taxon>
    </lineage>
</organism>
<dbReference type="GO" id="GO:0005524">
    <property type="term" value="F:ATP binding"/>
    <property type="evidence" value="ECO:0007669"/>
    <property type="project" value="UniProtKB-KW"/>
</dbReference>
<name>A0AAV3RPB6_LITER</name>
<dbReference type="InterPro" id="IPR000719">
    <property type="entry name" value="Prot_kinase_dom"/>
</dbReference>
<dbReference type="Gene3D" id="3.30.200.20">
    <property type="entry name" value="Phosphorylase Kinase, domain 1"/>
    <property type="match status" value="1"/>
</dbReference>
<evidence type="ECO:0000313" key="4">
    <source>
        <dbReference type="EMBL" id="GAA0179485.1"/>
    </source>
</evidence>
<evidence type="ECO:0000256" key="1">
    <source>
        <dbReference type="ARBA" id="ARBA00022741"/>
    </source>
</evidence>
<dbReference type="InterPro" id="IPR011009">
    <property type="entry name" value="Kinase-like_dom_sf"/>
</dbReference>
<gene>
    <name evidence="4" type="ORF">LIER_29980</name>
</gene>
<keyword evidence="4" id="KW-0675">Receptor</keyword>
<protein>
    <submittedName>
        <fullName evidence="4">Transmembrane signal receptor</fullName>
    </submittedName>
</protein>
<dbReference type="SUPFAM" id="SSF56112">
    <property type="entry name" value="Protein kinase-like (PK-like)"/>
    <property type="match status" value="1"/>
</dbReference>
<dbReference type="Pfam" id="PF00069">
    <property type="entry name" value="Pkinase"/>
    <property type="match status" value="1"/>
</dbReference>
<dbReference type="PROSITE" id="PS50011">
    <property type="entry name" value="PROTEIN_KINASE_DOM"/>
    <property type="match status" value="1"/>
</dbReference>
<dbReference type="GO" id="GO:0005886">
    <property type="term" value="C:plasma membrane"/>
    <property type="evidence" value="ECO:0007669"/>
    <property type="project" value="TreeGrafter"/>
</dbReference>
<evidence type="ECO:0000313" key="5">
    <source>
        <dbReference type="Proteomes" id="UP001454036"/>
    </source>
</evidence>
<evidence type="ECO:0000259" key="3">
    <source>
        <dbReference type="PROSITE" id="PS50011"/>
    </source>
</evidence>